<evidence type="ECO:0000313" key="1">
    <source>
        <dbReference type="EMBL" id="KAB1069265.1"/>
    </source>
</evidence>
<protein>
    <submittedName>
        <fullName evidence="1">Uncharacterized protein</fullName>
    </submittedName>
</protein>
<keyword evidence="2" id="KW-1185">Reference proteome</keyword>
<reference evidence="1 2" key="1">
    <citation type="submission" date="2019-09" db="EMBL/GenBank/DDBJ databases">
        <title>YIM 132548 draft genome.</title>
        <authorList>
            <person name="Jiang L."/>
        </authorList>
    </citation>
    <scope>NUCLEOTIDE SEQUENCE [LARGE SCALE GENOMIC DNA]</scope>
    <source>
        <strain evidence="1 2">YIM 132548</strain>
    </source>
</reference>
<gene>
    <name evidence="1" type="ORF">F6X51_25665</name>
</gene>
<comment type="caution">
    <text evidence="1">The sequence shown here is derived from an EMBL/GenBank/DDBJ whole genome shotgun (WGS) entry which is preliminary data.</text>
</comment>
<dbReference type="EMBL" id="VZZJ01000041">
    <property type="protein sequence ID" value="KAB1069265.1"/>
    <property type="molecule type" value="Genomic_DNA"/>
</dbReference>
<accession>A0A6N6MEQ7</accession>
<proteinExistence type="predicted"/>
<dbReference type="Proteomes" id="UP000441523">
    <property type="component" value="Unassembled WGS sequence"/>
</dbReference>
<dbReference type="AlphaFoldDB" id="A0A6N6MEQ7"/>
<evidence type="ECO:0000313" key="2">
    <source>
        <dbReference type="Proteomes" id="UP000441523"/>
    </source>
</evidence>
<organism evidence="1 2">
    <name type="scientific">Methylobacterium planeticum</name>
    <dbReference type="NCBI Taxonomy" id="2615211"/>
    <lineage>
        <taxon>Bacteria</taxon>
        <taxon>Pseudomonadati</taxon>
        <taxon>Pseudomonadota</taxon>
        <taxon>Alphaproteobacteria</taxon>
        <taxon>Hyphomicrobiales</taxon>
        <taxon>Methylobacteriaceae</taxon>
        <taxon>Methylobacterium</taxon>
    </lineage>
</organism>
<name>A0A6N6MEQ7_9HYPH</name>
<sequence>MALKYYLVQGETKVEAGATLPVYDETYRAWQTDLGLISAGSIFDFAVESDGEPDPAPRRTVMTPIRFKAQWTVEERLAIADARAYTGDNAIQVENKRVLDILFGDLDDPRLTEVDVADPAVIGGIDFCAHLGILTAERAATIKLGLPA</sequence>
<dbReference type="RefSeq" id="WP_150966704.1">
    <property type="nucleotide sequence ID" value="NZ_VZZJ01000041.1"/>
</dbReference>